<dbReference type="RefSeq" id="WP_153743114.1">
    <property type="nucleotide sequence ID" value="NZ_CP045843.1"/>
</dbReference>
<dbReference type="GeneID" id="91973260"/>
<keyword evidence="2" id="KW-1185">Reference proteome</keyword>
<reference evidence="1 2" key="1">
    <citation type="submission" date="2019-10" db="EMBL/GenBank/DDBJ databases">
        <title>Complete genome sequencing of drug resistant plasmids in Kluyvera intermedia.</title>
        <authorList>
            <person name="Ke C."/>
            <person name="Jian S."/>
        </authorList>
    </citation>
    <scope>NUCLEOTIDE SEQUENCE [LARGE SCALE GENOMIC DNA]</scope>
    <source>
        <strain evidence="1 2">N2-1</strain>
    </source>
</reference>
<evidence type="ECO:0000313" key="2">
    <source>
        <dbReference type="Proteomes" id="UP000344450"/>
    </source>
</evidence>
<sequence length="252" mass="27731">MTTTVYDRINKLVASDSRWSCDLSNKGYPGHVLYIDDTGFGKIADRNDFVMTLAGDGHLIELWKIWWSGDLSEQEPPVVLPTGQSVVLHIVKKSSNEVVFDKGNMLAATCTQTKDLQAVFAGSGGGIAAQNWMSSHCAQTAISEAINFDPYTGGEVRFVDFTSAKTNLETSVRTITEVNQALLMRGLIMDTKNPHVQHVSISAQEVADVRQMLVNGNITPCAPIGKKTQDWDDASKQRLRSAIDRIREEESV</sequence>
<proteinExistence type="predicted"/>
<name>A0ABX6DU45_KLUIN</name>
<gene>
    <name evidence="1" type="ORF">GHC21_12655</name>
</gene>
<dbReference type="EMBL" id="CP045845">
    <property type="protein sequence ID" value="QGH30470.1"/>
    <property type="molecule type" value="Genomic_DNA"/>
</dbReference>
<evidence type="ECO:0000313" key="1">
    <source>
        <dbReference type="EMBL" id="QGH30470.1"/>
    </source>
</evidence>
<accession>A0ABX6DU45</accession>
<organism evidence="1 2">
    <name type="scientific">Kluyvera intermedia</name>
    <name type="common">Enterobacter intermedius</name>
    <dbReference type="NCBI Taxonomy" id="61648"/>
    <lineage>
        <taxon>Bacteria</taxon>
        <taxon>Pseudomonadati</taxon>
        <taxon>Pseudomonadota</taxon>
        <taxon>Gammaproteobacteria</taxon>
        <taxon>Enterobacterales</taxon>
        <taxon>Enterobacteriaceae</taxon>
        <taxon>Kluyvera</taxon>
    </lineage>
</organism>
<dbReference type="Proteomes" id="UP000344450">
    <property type="component" value="Chromosome"/>
</dbReference>
<protein>
    <submittedName>
        <fullName evidence="1">Uncharacterized protein</fullName>
    </submittedName>
</protein>